<evidence type="ECO:0008006" key="6">
    <source>
        <dbReference type="Google" id="ProtNLM"/>
    </source>
</evidence>
<comment type="similarity">
    <text evidence="1">Belongs to the UPF0696 family.</text>
</comment>
<evidence type="ECO:0000256" key="1">
    <source>
        <dbReference type="ARBA" id="ARBA00010568"/>
    </source>
</evidence>
<feature type="region of interest" description="Disordered" evidence="2">
    <location>
        <begin position="143"/>
        <end position="165"/>
    </location>
</feature>
<protein>
    <recommendedName>
        <fullName evidence="6">DNA polymerase II large subunit-like protein</fullName>
    </recommendedName>
</protein>
<feature type="signal peptide" evidence="3">
    <location>
        <begin position="1"/>
        <end position="32"/>
    </location>
</feature>
<name>A0A9Q8SNP3_9PEZI</name>
<dbReference type="SUPFAM" id="SSF55418">
    <property type="entry name" value="eIF4e-like"/>
    <property type="match status" value="1"/>
</dbReference>
<dbReference type="EMBL" id="CP019475">
    <property type="protein sequence ID" value="UQC80729.1"/>
    <property type="molecule type" value="Genomic_DNA"/>
</dbReference>
<accession>A0A9Q8SNP3</accession>
<dbReference type="Gene3D" id="3.30.760.10">
    <property type="entry name" value="RNA Cap, Translation Initiation Factor Eif4e"/>
    <property type="match status" value="1"/>
</dbReference>
<keyword evidence="5" id="KW-1185">Reference proteome</keyword>
<proteinExistence type="inferred from homology"/>
<dbReference type="KEGG" id="clup:CLUP02_06214"/>
<feature type="region of interest" description="Disordered" evidence="2">
    <location>
        <begin position="334"/>
        <end position="377"/>
    </location>
</feature>
<dbReference type="PANTHER" id="PTHR31977:SF1">
    <property type="entry name" value="UPF0696 PROTEIN C11ORF68"/>
    <property type="match status" value="1"/>
</dbReference>
<keyword evidence="3" id="KW-0732">Signal</keyword>
<gene>
    <name evidence="4" type="ORF">CLUP02_06214</name>
</gene>
<sequence>MVIILYWGDKALSFLFVILEHWFLCRLEFALGNMDSDESDFYGDDEIVADLESRVTSFDVSQWWEERNAAAASISAMDRKVKKEPLDSTKLHNPYAGVPYAWQLTETVNDFLDRLPPETTEQSERLPWIFVCNPYIRRKDRFNAQNQRSRGNEDEAPEEEGSRLDTLIEGGSERLEILLNYKLGLEKTNKSKAVQAKLLRQEQEDATRDIIGLAHMCKIKAGKASALNKARAATANNELGIAAKVAPWNPYTDPTGRKDRIVCVYTADFSDMADVTRILRRLRELKLVEAMGRPIYYKPDAFTYLGIASGNHWGLKASIYSSMDAYDGRKDQYSSQGLHTVGSEEEKLGQSVRRNERKESTAVSKAKRTDCSSSLLL</sequence>
<dbReference type="Proteomes" id="UP000830671">
    <property type="component" value="Chromosome 3"/>
</dbReference>
<evidence type="ECO:0000256" key="2">
    <source>
        <dbReference type="SAM" id="MobiDB-lite"/>
    </source>
</evidence>
<dbReference type="PANTHER" id="PTHR31977">
    <property type="entry name" value="UPF0696 PROTEIN C11ORF68"/>
    <property type="match status" value="1"/>
</dbReference>
<feature type="chain" id="PRO_5040285705" description="DNA polymerase II large subunit-like protein" evidence="3">
    <location>
        <begin position="33"/>
        <end position="377"/>
    </location>
</feature>
<organism evidence="4 5">
    <name type="scientific">Colletotrichum lupini</name>
    <dbReference type="NCBI Taxonomy" id="145971"/>
    <lineage>
        <taxon>Eukaryota</taxon>
        <taxon>Fungi</taxon>
        <taxon>Dikarya</taxon>
        <taxon>Ascomycota</taxon>
        <taxon>Pezizomycotina</taxon>
        <taxon>Sordariomycetes</taxon>
        <taxon>Hypocreomycetidae</taxon>
        <taxon>Glomerellales</taxon>
        <taxon>Glomerellaceae</taxon>
        <taxon>Colletotrichum</taxon>
        <taxon>Colletotrichum acutatum species complex</taxon>
    </lineage>
</organism>
<evidence type="ECO:0000313" key="5">
    <source>
        <dbReference type="Proteomes" id="UP000830671"/>
    </source>
</evidence>
<dbReference type="InterPro" id="IPR015034">
    <property type="entry name" value="Bles03"/>
</dbReference>
<dbReference type="RefSeq" id="XP_049142357.1">
    <property type="nucleotide sequence ID" value="XM_049285214.1"/>
</dbReference>
<dbReference type="GeneID" id="73340224"/>
<dbReference type="Pfam" id="PF08939">
    <property type="entry name" value="Bles03"/>
    <property type="match status" value="1"/>
</dbReference>
<evidence type="ECO:0000313" key="4">
    <source>
        <dbReference type="EMBL" id="UQC80729.1"/>
    </source>
</evidence>
<reference evidence="4" key="1">
    <citation type="journal article" date="2021" name="Mol. Plant Microbe Interact.">
        <title>Complete Genome Sequence of the Plant-Pathogenic Fungus Colletotrichum lupini.</title>
        <authorList>
            <person name="Baroncelli R."/>
            <person name="Pensec F."/>
            <person name="Da Lio D."/>
            <person name="Boufleur T."/>
            <person name="Vicente I."/>
            <person name="Sarrocco S."/>
            <person name="Picot A."/>
            <person name="Baraldi E."/>
            <person name="Sukno S."/>
            <person name="Thon M."/>
            <person name="Le Floch G."/>
        </authorList>
    </citation>
    <scope>NUCLEOTIDE SEQUENCE</scope>
    <source>
        <strain evidence="4">IMI 504893</strain>
    </source>
</reference>
<evidence type="ECO:0000256" key="3">
    <source>
        <dbReference type="SAM" id="SignalP"/>
    </source>
</evidence>
<feature type="compositionally biased region" description="Basic and acidic residues" evidence="2">
    <location>
        <begin position="342"/>
        <end position="360"/>
    </location>
</feature>
<dbReference type="InterPro" id="IPR023398">
    <property type="entry name" value="TIF_eIF4e-like"/>
</dbReference>
<dbReference type="AlphaFoldDB" id="A0A9Q8SNP3"/>